<dbReference type="Bgee" id="ENSLACG00000002439">
    <property type="expression patterns" value="Expressed in pelvic fin and 1 other cell type or tissue"/>
</dbReference>
<dbReference type="EMBL" id="AFYH01205245">
    <property type="status" value="NOT_ANNOTATED_CDS"/>
    <property type="molecule type" value="Genomic_DNA"/>
</dbReference>
<dbReference type="OMA" id="YRGVCKC"/>
<protein>
    <submittedName>
        <fullName evidence="4">Calcium regulated heat stable protein 1</fullName>
    </submittedName>
</protein>
<dbReference type="PROSITE" id="PS51857">
    <property type="entry name" value="CSD_2"/>
    <property type="match status" value="1"/>
</dbReference>
<dbReference type="InterPro" id="IPR052069">
    <property type="entry name" value="Ca-reg_mRNA-binding_domain"/>
</dbReference>
<dbReference type="InterPro" id="IPR012340">
    <property type="entry name" value="NA-bd_OB-fold"/>
</dbReference>
<accession>H2ZZA8</accession>
<reference evidence="4" key="2">
    <citation type="submission" date="2025-08" db="UniProtKB">
        <authorList>
            <consortium name="Ensembl"/>
        </authorList>
    </citation>
    <scope>IDENTIFICATION</scope>
</reference>
<keyword evidence="5" id="KW-1185">Reference proteome</keyword>
<dbReference type="HOGENOM" id="CLU_139526_1_0_1"/>
<gene>
    <name evidence="4" type="primary">CARHSP1</name>
</gene>
<dbReference type="Gene3D" id="2.40.50.140">
    <property type="entry name" value="Nucleic acid-binding proteins"/>
    <property type="match status" value="1"/>
</dbReference>
<sequence length="157" mass="17273">MSKEATSPVHSQSPPSPVSADTLKLPETSRRRERSPSPTKNFLIPSPLPTRRTRTFSATAKASEGPTSRGVCKYFSRSKGHGFITPAERGEDIFVHISDIEGEYVLVEGDEVTYKLCSIPPKHEKYQAVEVIITHLAPGAKHETWSGSILNTEDLSI</sequence>
<dbReference type="GeneID" id="102354469"/>
<dbReference type="SMART" id="SM00357">
    <property type="entry name" value="CSP"/>
    <property type="match status" value="1"/>
</dbReference>
<dbReference type="GO" id="GO:0003730">
    <property type="term" value="F:mRNA 3'-UTR binding"/>
    <property type="evidence" value="ECO:0007669"/>
    <property type="project" value="TreeGrafter"/>
</dbReference>
<dbReference type="RefSeq" id="XP_064414315.1">
    <property type="nucleotide sequence ID" value="XM_064558245.1"/>
</dbReference>
<dbReference type="CTD" id="23589"/>
<evidence type="ECO:0000313" key="4">
    <source>
        <dbReference type="Ensembl" id="ENSLACP00000002729.2"/>
    </source>
</evidence>
<dbReference type="CDD" id="cd04458">
    <property type="entry name" value="CSP_CDS"/>
    <property type="match status" value="1"/>
</dbReference>
<feature type="region of interest" description="Disordered" evidence="2">
    <location>
        <begin position="1"/>
        <end position="69"/>
    </location>
</feature>
<dbReference type="GeneTree" id="ENSGT00390000000022"/>
<dbReference type="Ensembl" id="ENSLACT00000002751.2">
    <property type="protein sequence ID" value="ENSLACP00000002729.2"/>
    <property type="gene ID" value="ENSLACG00000002439.2"/>
</dbReference>
<dbReference type="EMBL" id="AFYH01205243">
    <property type="status" value="NOT_ANNOTATED_CDS"/>
    <property type="molecule type" value="Genomic_DNA"/>
</dbReference>
<dbReference type="InterPro" id="IPR019844">
    <property type="entry name" value="CSD_CS"/>
</dbReference>
<keyword evidence="1" id="KW-0597">Phosphoprotein</keyword>
<dbReference type="KEGG" id="lcm:102354469"/>
<dbReference type="PANTHER" id="PTHR12962">
    <property type="entry name" value="CALCIUM-REGULATED HEAT STABLE PROTEIN CRHSP-24-RELATED"/>
    <property type="match status" value="1"/>
</dbReference>
<dbReference type="SUPFAM" id="SSF50249">
    <property type="entry name" value="Nucleic acid-binding proteins"/>
    <property type="match status" value="1"/>
</dbReference>
<dbReference type="eggNOG" id="KOG3070">
    <property type="taxonomic scope" value="Eukaryota"/>
</dbReference>
<dbReference type="EMBL" id="AFYH01205244">
    <property type="status" value="NOT_ANNOTATED_CDS"/>
    <property type="molecule type" value="Genomic_DNA"/>
</dbReference>
<evidence type="ECO:0000256" key="1">
    <source>
        <dbReference type="ARBA" id="ARBA00022553"/>
    </source>
</evidence>
<reference evidence="4" key="3">
    <citation type="submission" date="2025-09" db="UniProtKB">
        <authorList>
            <consortium name="Ensembl"/>
        </authorList>
    </citation>
    <scope>IDENTIFICATION</scope>
</reference>
<dbReference type="GO" id="GO:0043488">
    <property type="term" value="P:regulation of mRNA stability"/>
    <property type="evidence" value="ECO:0007669"/>
    <property type="project" value="TreeGrafter"/>
</dbReference>
<dbReference type="FunFam" id="2.40.50.140:FF:000086">
    <property type="entry name" value="Cold shock domain-containing protein C2"/>
    <property type="match status" value="1"/>
</dbReference>
<dbReference type="Pfam" id="PF00313">
    <property type="entry name" value="CSD"/>
    <property type="match status" value="1"/>
</dbReference>
<evidence type="ECO:0000256" key="2">
    <source>
        <dbReference type="SAM" id="MobiDB-lite"/>
    </source>
</evidence>
<dbReference type="OrthoDB" id="448492at2759"/>
<dbReference type="InterPro" id="IPR011129">
    <property type="entry name" value="CSD"/>
</dbReference>
<reference evidence="5" key="1">
    <citation type="submission" date="2011-08" db="EMBL/GenBank/DDBJ databases">
        <title>The draft genome of Latimeria chalumnae.</title>
        <authorList>
            <person name="Di Palma F."/>
            <person name="Alfoldi J."/>
            <person name="Johnson J."/>
            <person name="Berlin A."/>
            <person name="Gnerre S."/>
            <person name="Jaffe D."/>
            <person name="MacCallum I."/>
            <person name="Young S."/>
            <person name="Walker B.J."/>
            <person name="Lander E."/>
            <person name="Lindblad-Toh K."/>
        </authorList>
    </citation>
    <scope>NUCLEOTIDE SEQUENCE [LARGE SCALE GENOMIC DNA]</scope>
    <source>
        <strain evidence="5">Wild caught</strain>
    </source>
</reference>
<dbReference type="EMBL" id="AFYH01205248">
    <property type="status" value="NOT_ANNOTATED_CDS"/>
    <property type="molecule type" value="Genomic_DNA"/>
</dbReference>
<dbReference type="FunCoup" id="H2ZZA8">
    <property type="interactions" value="769"/>
</dbReference>
<dbReference type="Proteomes" id="UP000008672">
    <property type="component" value="Unassembled WGS sequence"/>
</dbReference>
<evidence type="ECO:0000259" key="3">
    <source>
        <dbReference type="PROSITE" id="PS51857"/>
    </source>
</evidence>
<feature type="domain" description="CSD" evidence="3">
    <location>
        <begin position="67"/>
        <end position="133"/>
    </location>
</feature>
<proteinExistence type="predicted"/>
<dbReference type="EMBL" id="AFYH01205247">
    <property type="status" value="NOT_ANNOTATED_CDS"/>
    <property type="molecule type" value="Genomic_DNA"/>
</dbReference>
<dbReference type="InterPro" id="IPR002059">
    <property type="entry name" value="CSP_DNA-bd"/>
</dbReference>
<dbReference type="EMBL" id="AFYH01205246">
    <property type="status" value="NOT_ANNOTATED_CDS"/>
    <property type="molecule type" value="Genomic_DNA"/>
</dbReference>
<dbReference type="STRING" id="7897.ENSLACP00000002729"/>
<dbReference type="InParanoid" id="H2ZZA8"/>
<dbReference type="GO" id="GO:0005737">
    <property type="term" value="C:cytoplasm"/>
    <property type="evidence" value="ECO:0007669"/>
    <property type="project" value="TreeGrafter"/>
</dbReference>
<evidence type="ECO:0000313" key="5">
    <source>
        <dbReference type="Proteomes" id="UP000008672"/>
    </source>
</evidence>
<organism evidence="4 5">
    <name type="scientific">Latimeria chalumnae</name>
    <name type="common">Coelacanth</name>
    <dbReference type="NCBI Taxonomy" id="7897"/>
    <lineage>
        <taxon>Eukaryota</taxon>
        <taxon>Metazoa</taxon>
        <taxon>Chordata</taxon>
        <taxon>Craniata</taxon>
        <taxon>Vertebrata</taxon>
        <taxon>Euteleostomi</taxon>
        <taxon>Coelacanthiformes</taxon>
        <taxon>Coelacanthidae</taxon>
        <taxon>Latimeria</taxon>
    </lineage>
</organism>
<name>H2ZZA8_LATCH</name>
<dbReference type="PROSITE" id="PS00352">
    <property type="entry name" value="CSD_1"/>
    <property type="match status" value="1"/>
</dbReference>
<dbReference type="PANTHER" id="PTHR12962:SF1">
    <property type="entry name" value="COLD SHOCK DOMAIN-CONTAINING PROTEIN CG9705"/>
    <property type="match status" value="1"/>
</dbReference>
<dbReference type="AlphaFoldDB" id="H2ZZA8"/>